<dbReference type="RefSeq" id="WP_284222008.1">
    <property type="nucleotide sequence ID" value="NZ_BSOY01000019.1"/>
</dbReference>
<dbReference type="InterPro" id="IPR036513">
    <property type="entry name" value="STAS_dom_sf"/>
</dbReference>
<feature type="transmembrane region" description="Helical" evidence="6">
    <location>
        <begin position="386"/>
        <end position="413"/>
    </location>
</feature>
<keyword evidence="3 6" id="KW-1133">Transmembrane helix</keyword>
<reference evidence="9" key="1">
    <citation type="journal article" date="2019" name="Int. J. Syst. Evol. Microbiol.">
        <title>The Global Catalogue of Microorganisms (GCM) 10K type strain sequencing project: providing services to taxonomists for standard genome sequencing and annotation.</title>
        <authorList>
            <consortium name="The Broad Institute Genomics Platform"/>
            <consortium name="The Broad Institute Genome Sequencing Center for Infectious Disease"/>
            <person name="Wu L."/>
            <person name="Ma J."/>
        </authorList>
    </citation>
    <scope>NUCLEOTIDE SEQUENCE [LARGE SCALE GENOMIC DNA]</scope>
    <source>
        <strain evidence="9">NBRC 110107</strain>
    </source>
</reference>
<evidence type="ECO:0000259" key="7">
    <source>
        <dbReference type="PROSITE" id="PS50801"/>
    </source>
</evidence>
<feature type="domain" description="STAS" evidence="7">
    <location>
        <begin position="453"/>
        <end position="555"/>
    </location>
</feature>
<gene>
    <name evidence="8" type="ORF">GCM10007859_11660</name>
</gene>
<comment type="subcellular location">
    <subcellularLocation>
        <location evidence="1">Membrane</location>
        <topology evidence="1">Multi-pass membrane protein</topology>
    </subcellularLocation>
</comment>
<dbReference type="InterPro" id="IPR001902">
    <property type="entry name" value="SLC26A/SulP_fam"/>
</dbReference>
<evidence type="ECO:0000256" key="3">
    <source>
        <dbReference type="ARBA" id="ARBA00022989"/>
    </source>
</evidence>
<sequence length="581" mass="60780">MGADWKLFLPKSVTVLRQGYGLPDFRADAIAGLTVAVVALPLAMALAIASGATPEVGLITAVVAGFLISALGGSRFQIGGPTGAFVVIVYGVISKYGYDGLLMATLMAGGILMVAGLARVGTLIKYIPDPVTTGFTSGIAVIIMASQIKDILGLEAAGVPAELIPKLQALWAVRDTLSLPAFGLSAACVAGILLLRRYVPRAPGFLIVTILAAGVVALTQWPVETIGSRFGEMNARLPIPSLAFWRWDNAMELLPSAMTIALLAGVESLLSAVVGDQMTGRRHRSNVELVAQGVANVASAAVGGLPATGAIARTATNIRSGARSPVAGMLHALFLLLFMLLLSPVMKLVPMAALAAILVVVALNMAEAHRFRLILRTSHGDRAVLLATFGLTVLVDLTVAIEVGMVLAAFVFMHRMAGLASIEGGAPIIEGDEDDLQPGRDRRYLPNHGLPADIGVLTFRGPLFFGSAAVVKDALDRIGARKRVYILRLEDVPLLDPTGAFALGDLLRRLLDEGDEVVIVGAGHSVLRALLQTVPKPVLKRVRFVRTFEAARKRVLGAAGRDNETAGPPSGEPAAGQAIKG</sequence>
<dbReference type="PANTHER" id="PTHR11814">
    <property type="entry name" value="SULFATE TRANSPORTER"/>
    <property type="match status" value="1"/>
</dbReference>
<feature type="transmembrane region" description="Helical" evidence="6">
    <location>
        <begin position="348"/>
        <end position="366"/>
    </location>
</feature>
<protein>
    <submittedName>
        <fullName evidence="8">Sodium-independent anion transporter</fullName>
    </submittedName>
</protein>
<keyword evidence="4 6" id="KW-0472">Membrane</keyword>
<evidence type="ECO:0000313" key="8">
    <source>
        <dbReference type="EMBL" id="GLS01155.1"/>
    </source>
</evidence>
<dbReference type="Pfam" id="PF01740">
    <property type="entry name" value="STAS"/>
    <property type="match status" value="1"/>
</dbReference>
<dbReference type="PROSITE" id="PS50801">
    <property type="entry name" value="STAS"/>
    <property type="match status" value="1"/>
</dbReference>
<feature type="region of interest" description="Disordered" evidence="5">
    <location>
        <begin position="559"/>
        <end position="581"/>
    </location>
</feature>
<proteinExistence type="predicted"/>
<evidence type="ECO:0000313" key="9">
    <source>
        <dbReference type="Proteomes" id="UP001156921"/>
    </source>
</evidence>
<organism evidence="8 9">
    <name type="scientific">Brevundimonas denitrificans</name>
    <dbReference type="NCBI Taxonomy" id="1443434"/>
    <lineage>
        <taxon>Bacteria</taxon>
        <taxon>Pseudomonadati</taxon>
        <taxon>Pseudomonadota</taxon>
        <taxon>Alphaproteobacteria</taxon>
        <taxon>Caulobacterales</taxon>
        <taxon>Caulobacteraceae</taxon>
        <taxon>Brevundimonas</taxon>
    </lineage>
</organism>
<keyword evidence="9" id="KW-1185">Reference proteome</keyword>
<feature type="transmembrane region" description="Helical" evidence="6">
    <location>
        <begin position="253"/>
        <end position="274"/>
    </location>
</feature>
<feature type="transmembrane region" description="Helical" evidence="6">
    <location>
        <begin position="326"/>
        <end position="342"/>
    </location>
</feature>
<evidence type="ECO:0000256" key="1">
    <source>
        <dbReference type="ARBA" id="ARBA00004141"/>
    </source>
</evidence>
<feature type="transmembrane region" description="Helical" evidence="6">
    <location>
        <begin position="96"/>
        <end position="118"/>
    </location>
</feature>
<evidence type="ECO:0000256" key="4">
    <source>
        <dbReference type="ARBA" id="ARBA00023136"/>
    </source>
</evidence>
<evidence type="ECO:0000256" key="5">
    <source>
        <dbReference type="SAM" id="MobiDB-lite"/>
    </source>
</evidence>
<comment type="caution">
    <text evidence="8">The sequence shown here is derived from an EMBL/GenBank/DDBJ whole genome shotgun (WGS) entry which is preliminary data.</text>
</comment>
<dbReference type="Gene3D" id="3.30.750.24">
    <property type="entry name" value="STAS domain"/>
    <property type="match status" value="1"/>
</dbReference>
<dbReference type="SUPFAM" id="SSF52091">
    <property type="entry name" value="SpoIIaa-like"/>
    <property type="match status" value="1"/>
</dbReference>
<feature type="transmembrane region" description="Helical" evidence="6">
    <location>
        <begin position="56"/>
        <end position="76"/>
    </location>
</feature>
<feature type="transmembrane region" description="Helical" evidence="6">
    <location>
        <begin position="202"/>
        <end position="223"/>
    </location>
</feature>
<keyword evidence="2 6" id="KW-0812">Transmembrane</keyword>
<dbReference type="EMBL" id="BSOY01000019">
    <property type="protein sequence ID" value="GLS01155.1"/>
    <property type="molecule type" value="Genomic_DNA"/>
</dbReference>
<feature type="transmembrane region" description="Helical" evidence="6">
    <location>
        <begin position="177"/>
        <end position="195"/>
    </location>
</feature>
<evidence type="ECO:0000256" key="6">
    <source>
        <dbReference type="SAM" id="Phobius"/>
    </source>
</evidence>
<name>A0ABQ6BGI8_9CAUL</name>
<accession>A0ABQ6BGI8</accession>
<dbReference type="InterPro" id="IPR011547">
    <property type="entry name" value="SLC26A/SulP_dom"/>
</dbReference>
<dbReference type="Pfam" id="PF00916">
    <property type="entry name" value="Sulfate_transp"/>
    <property type="match status" value="1"/>
</dbReference>
<dbReference type="Proteomes" id="UP001156921">
    <property type="component" value="Unassembled WGS sequence"/>
</dbReference>
<evidence type="ECO:0000256" key="2">
    <source>
        <dbReference type="ARBA" id="ARBA00022692"/>
    </source>
</evidence>
<feature type="transmembrane region" description="Helical" evidence="6">
    <location>
        <begin position="29"/>
        <end position="49"/>
    </location>
</feature>
<dbReference type="InterPro" id="IPR002645">
    <property type="entry name" value="STAS_dom"/>
</dbReference>